<organism evidence="1">
    <name type="scientific">Pithovirus LCPAC103</name>
    <dbReference type="NCBI Taxonomy" id="2506588"/>
    <lineage>
        <taxon>Viruses</taxon>
        <taxon>Pithoviruses</taxon>
    </lineage>
</organism>
<gene>
    <name evidence="1" type="ORF">LCPAC103_01590</name>
</gene>
<name>A0A481Z3K6_9VIRU</name>
<accession>A0A481Z3K6</accession>
<protein>
    <submittedName>
        <fullName evidence="1">Uncharacterized protein</fullName>
    </submittedName>
</protein>
<reference evidence="1" key="1">
    <citation type="journal article" date="2019" name="MBio">
        <title>Virus Genomes from Deep Sea Sediments Expand the Ocean Megavirome and Support Independent Origins of Viral Gigantism.</title>
        <authorList>
            <person name="Backstrom D."/>
            <person name="Yutin N."/>
            <person name="Jorgensen S.L."/>
            <person name="Dharamshi J."/>
            <person name="Homa F."/>
            <person name="Zaremba-Niedwiedzka K."/>
            <person name="Spang A."/>
            <person name="Wolf Y.I."/>
            <person name="Koonin E.V."/>
            <person name="Ettema T.J."/>
        </authorList>
    </citation>
    <scope>NUCLEOTIDE SEQUENCE</scope>
</reference>
<evidence type="ECO:0000313" key="1">
    <source>
        <dbReference type="EMBL" id="QBK90478.1"/>
    </source>
</evidence>
<proteinExistence type="predicted"/>
<dbReference type="EMBL" id="MK500489">
    <property type="protein sequence ID" value="QBK90478.1"/>
    <property type="molecule type" value="Genomic_DNA"/>
</dbReference>
<sequence length="163" mass="17154">MTPKDPPLVNEDDIDRIVNEAVNELIRMMIFNLEQRLMTRLAEQQQPDVIDMPAVPPTMPAMPAVPPAVPPAIPAMPEVLKVVPAVPPAIPAIPAIPAMPAVPPAIPAMPEVLKVVPANSIIDTLTAADPEGTIEVTEPSKDITAKSISLNIAGLPAIIITIG</sequence>